<dbReference type="HOGENOM" id="CLU_062890_0_0_1"/>
<dbReference type="EMBL" id="JMSN01000045">
    <property type="protein sequence ID" value="KDN45106.1"/>
    <property type="molecule type" value="Genomic_DNA"/>
</dbReference>
<keyword evidence="7" id="KW-1185">Reference proteome</keyword>
<name>A0A066VUC7_TILAU</name>
<protein>
    <recommendedName>
        <fullName evidence="8">GET complex, subunit GET2</fullName>
    </recommendedName>
</protein>
<reference evidence="6 7" key="1">
    <citation type="submission" date="2014-05" db="EMBL/GenBank/DDBJ databases">
        <title>Draft genome sequence of a rare smut relative, Tilletiaria anomala UBC 951.</title>
        <authorList>
            <consortium name="DOE Joint Genome Institute"/>
            <person name="Toome M."/>
            <person name="Kuo A."/>
            <person name="Henrissat B."/>
            <person name="Lipzen A."/>
            <person name="Tritt A."/>
            <person name="Yoshinaga Y."/>
            <person name="Zane M."/>
            <person name="Barry K."/>
            <person name="Grigoriev I.V."/>
            <person name="Spatafora J.W."/>
            <person name="Aimea M.C."/>
        </authorList>
    </citation>
    <scope>NUCLEOTIDE SEQUENCE [LARGE SCALE GENOMIC DNA]</scope>
    <source>
        <strain evidence="6 7">UBC 951</strain>
    </source>
</reference>
<feature type="compositionally biased region" description="Low complexity" evidence="4">
    <location>
        <begin position="1"/>
        <end position="32"/>
    </location>
</feature>
<dbReference type="OMA" id="NGMKYLQ"/>
<accession>A0A066VUC7</accession>
<evidence type="ECO:0000256" key="2">
    <source>
        <dbReference type="ARBA" id="ARBA00022989"/>
    </source>
</evidence>
<proteinExistence type="predicted"/>
<evidence type="ECO:0000313" key="6">
    <source>
        <dbReference type="EMBL" id="KDN45106.1"/>
    </source>
</evidence>
<feature type="transmembrane region" description="Helical" evidence="5">
    <location>
        <begin position="337"/>
        <end position="364"/>
    </location>
</feature>
<dbReference type="AlphaFoldDB" id="A0A066VUC7"/>
<dbReference type="Proteomes" id="UP000027361">
    <property type="component" value="Unassembled WGS sequence"/>
</dbReference>
<keyword evidence="2 5" id="KW-1133">Transmembrane helix</keyword>
<feature type="compositionally biased region" description="Low complexity" evidence="4">
    <location>
        <begin position="75"/>
        <end position="87"/>
    </location>
</feature>
<dbReference type="OrthoDB" id="5393181at2759"/>
<dbReference type="PANTHER" id="PTHR28263">
    <property type="entry name" value="GOLGI TO ER TRAFFIC PROTEIN 2"/>
    <property type="match status" value="1"/>
</dbReference>
<sequence length="374" mass="39334">MASQEASLKAAASSSSSDVNVSPASPVSAADAAKARREARKAKILGSGSDRLARITKTGRGAEAEALYPSNPPLSSASEAAAAASTARLATDDPDDVDISRLERPDGARAPIDDERMQTLVGLGQQDMPQDPFQQMMMMMSGQLGSGAAESGGGPSGMPFDLNAMLGGAQGGGGGGSGAMPNLSGLFGPQGMVVPSPRSRLDKLFDLLHLVAMLILGFITVSAVFTQPSAEKSMVIASSEGEGAQILWDEQAGLQRWARLAYERPGDWETHFFAIAEHLPLQGVPVFWLFMSIEILLQSARMLVLKDRPQSGSLLASLARQIPIPTLQIALRTGGRYLSLLTAFLDDLSVLVLVLGLTIMYSAWKTGDPVAAIR</sequence>
<evidence type="ECO:0000256" key="3">
    <source>
        <dbReference type="ARBA" id="ARBA00023136"/>
    </source>
</evidence>
<feature type="compositionally biased region" description="Basic and acidic residues" evidence="4">
    <location>
        <begin position="98"/>
        <end position="114"/>
    </location>
</feature>
<evidence type="ECO:0000256" key="5">
    <source>
        <dbReference type="SAM" id="Phobius"/>
    </source>
</evidence>
<evidence type="ECO:0000313" key="7">
    <source>
        <dbReference type="Proteomes" id="UP000027361"/>
    </source>
</evidence>
<evidence type="ECO:0000256" key="4">
    <source>
        <dbReference type="SAM" id="MobiDB-lite"/>
    </source>
</evidence>
<dbReference type="PANTHER" id="PTHR28263:SF1">
    <property type="entry name" value="GOLGI TO ER TRAFFIC PROTEIN 2"/>
    <property type="match status" value="1"/>
</dbReference>
<dbReference type="GO" id="GO:0006890">
    <property type="term" value="P:retrograde vesicle-mediated transport, Golgi to endoplasmic reticulum"/>
    <property type="evidence" value="ECO:0007669"/>
    <property type="project" value="TreeGrafter"/>
</dbReference>
<feature type="region of interest" description="Disordered" evidence="4">
    <location>
        <begin position="1"/>
        <end position="114"/>
    </location>
</feature>
<evidence type="ECO:0000256" key="1">
    <source>
        <dbReference type="ARBA" id="ARBA00022692"/>
    </source>
</evidence>
<feature type="transmembrane region" description="Helical" evidence="5">
    <location>
        <begin position="207"/>
        <end position="225"/>
    </location>
</feature>
<dbReference type="InterPro" id="IPR028143">
    <property type="entry name" value="Get2/sif1"/>
</dbReference>
<keyword evidence="1 5" id="KW-0812">Transmembrane</keyword>
<dbReference type="GeneID" id="25267228"/>
<dbReference type="STRING" id="1037660.A0A066VUC7"/>
<dbReference type="Pfam" id="PF08690">
    <property type="entry name" value="GET2"/>
    <property type="match status" value="1"/>
</dbReference>
<evidence type="ECO:0008006" key="8">
    <source>
        <dbReference type="Google" id="ProtNLM"/>
    </source>
</evidence>
<keyword evidence="3 5" id="KW-0472">Membrane</keyword>
<organism evidence="6 7">
    <name type="scientific">Tilletiaria anomala (strain ATCC 24038 / CBS 436.72 / UBC 951)</name>
    <dbReference type="NCBI Taxonomy" id="1037660"/>
    <lineage>
        <taxon>Eukaryota</taxon>
        <taxon>Fungi</taxon>
        <taxon>Dikarya</taxon>
        <taxon>Basidiomycota</taxon>
        <taxon>Ustilaginomycotina</taxon>
        <taxon>Exobasidiomycetes</taxon>
        <taxon>Georgefischeriales</taxon>
        <taxon>Tilletiariaceae</taxon>
        <taxon>Tilletiaria</taxon>
    </lineage>
</organism>
<dbReference type="InParanoid" id="A0A066VUC7"/>
<dbReference type="RefSeq" id="XP_013243068.1">
    <property type="nucleotide sequence ID" value="XM_013387614.1"/>
</dbReference>
<comment type="caution">
    <text evidence="6">The sequence shown here is derived from an EMBL/GenBank/DDBJ whole genome shotgun (WGS) entry which is preliminary data.</text>
</comment>
<gene>
    <name evidence="6" type="ORF">K437DRAFT_294667</name>
</gene>